<reference evidence="3" key="1">
    <citation type="submission" date="2014-12" db="EMBL/GenBank/DDBJ databases">
        <authorList>
            <person name="Salcher M.M."/>
        </authorList>
    </citation>
    <scope>NUCLEOTIDE SEQUENCE [LARGE SCALE GENOMIC DNA]</scope>
    <source>
        <strain evidence="3">MMS-10A-171</strain>
    </source>
</reference>
<dbReference type="RefSeq" id="WP_046488228.1">
    <property type="nucleotide sequence ID" value="NZ_LN827929.1"/>
</dbReference>
<name>A0A0D6EWU5_9PROT</name>
<dbReference type="EMBL" id="LN827929">
    <property type="protein sequence ID" value="CEZ19748.1"/>
    <property type="molecule type" value="Genomic_DNA"/>
</dbReference>
<keyword evidence="3" id="KW-1185">Reference proteome</keyword>
<feature type="region of interest" description="Disordered" evidence="1">
    <location>
        <begin position="48"/>
        <end position="78"/>
    </location>
</feature>
<dbReference type="STRING" id="1581557.BN1208_0863"/>
<dbReference type="AlphaFoldDB" id="A0A0D6EWU5"/>
<dbReference type="Proteomes" id="UP000064007">
    <property type="component" value="Chromosome 1"/>
</dbReference>
<gene>
    <name evidence="2" type="ORF">BN1208_0863</name>
</gene>
<protein>
    <submittedName>
        <fullName evidence="2">Uncharacterized protein</fullName>
    </submittedName>
</protein>
<organism evidence="2 3">
    <name type="scientific">Candidatus Methylopumilus planktonicus</name>
    <dbReference type="NCBI Taxonomy" id="1581557"/>
    <lineage>
        <taxon>Bacteria</taxon>
        <taxon>Pseudomonadati</taxon>
        <taxon>Pseudomonadota</taxon>
        <taxon>Betaproteobacteria</taxon>
        <taxon>Nitrosomonadales</taxon>
        <taxon>Methylophilaceae</taxon>
        <taxon>Candidatus Methylopumilus</taxon>
    </lineage>
</organism>
<proteinExistence type="predicted"/>
<evidence type="ECO:0000313" key="2">
    <source>
        <dbReference type="EMBL" id="CEZ19748.1"/>
    </source>
</evidence>
<accession>A0A0D6EWU5</accession>
<sequence>MYKIFITFICLCPTFQYVSFAYAETSNQINSGFERKNLSSEVVAKNKINDRSMTDRPNPSNSIEKEETSQHTPRAGSEAKGIVGPRFVEPNKDLVCFFSALKFNWLYLERLTFTTMGISDCDKEKYYSINDQGIMDSLKTRFNPYYVNKEGIHLITGDFRAGVNANYVYIGTVAIYPLEETKISWPKYLMKQLNRRYQGTPPFTPTAMAGIKHFNFVEGSNLIVLKSPKKDLFVLTSYDNDLKKSLQNINEDLFKVISGTQTLEAGWSFHNVTLKKPMRIITSGPDHFIEIVLDRYENRYQKISLALNIKILNEEINN</sequence>
<dbReference type="KEGG" id="mbat:BN1208_0863"/>
<evidence type="ECO:0000313" key="3">
    <source>
        <dbReference type="Proteomes" id="UP000064007"/>
    </source>
</evidence>
<dbReference type="HOGENOM" id="CLU_873787_0_0_4"/>
<evidence type="ECO:0000256" key="1">
    <source>
        <dbReference type="SAM" id="MobiDB-lite"/>
    </source>
</evidence>